<evidence type="ECO:0000313" key="3">
    <source>
        <dbReference type="Proteomes" id="UP000279089"/>
    </source>
</evidence>
<dbReference type="OrthoDB" id="646834at2"/>
<comment type="caution">
    <text evidence="2">The sequence shown here is derived from an EMBL/GenBank/DDBJ whole genome shotgun (WGS) entry which is preliminary data.</text>
</comment>
<dbReference type="EMBL" id="RMBX01000003">
    <property type="protein sequence ID" value="RPD41900.1"/>
    <property type="molecule type" value="Genomic_DNA"/>
</dbReference>
<evidence type="ECO:0008006" key="4">
    <source>
        <dbReference type="Google" id="ProtNLM"/>
    </source>
</evidence>
<name>A0A3N4MPA6_9BACT</name>
<gene>
    <name evidence="2" type="ORF">EG028_06985</name>
</gene>
<keyword evidence="1" id="KW-0175">Coiled coil</keyword>
<reference evidence="3" key="1">
    <citation type="submission" date="2018-11" db="EMBL/GenBank/DDBJ databases">
        <title>Chitinophaga lutea sp.nov., isolate from arsenic contaminated soil.</title>
        <authorList>
            <person name="Zong Y."/>
        </authorList>
    </citation>
    <scope>NUCLEOTIDE SEQUENCE [LARGE SCALE GENOMIC DNA]</scope>
    <source>
        <strain evidence="3">YLT18</strain>
    </source>
</reference>
<organism evidence="2 3">
    <name type="scientific">Chitinophaga barathri</name>
    <dbReference type="NCBI Taxonomy" id="1647451"/>
    <lineage>
        <taxon>Bacteria</taxon>
        <taxon>Pseudomonadati</taxon>
        <taxon>Bacteroidota</taxon>
        <taxon>Chitinophagia</taxon>
        <taxon>Chitinophagales</taxon>
        <taxon>Chitinophagaceae</taxon>
        <taxon>Chitinophaga</taxon>
    </lineage>
</organism>
<protein>
    <recommendedName>
        <fullName evidence="4">Peptidase S74 domain-containing protein</fullName>
    </recommendedName>
</protein>
<dbReference type="Proteomes" id="UP000279089">
    <property type="component" value="Unassembled WGS sequence"/>
</dbReference>
<accession>A0A3N4MPA6</accession>
<evidence type="ECO:0000313" key="2">
    <source>
        <dbReference type="EMBL" id="RPD41900.1"/>
    </source>
</evidence>
<dbReference type="AlphaFoldDB" id="A0A3N4MPA6"/>
<evidence type="ECO:0000256" key="1">
    <source>
        <dbReference type="SAM" id="Coils"/>
    </source>
</evidence>
<keyword evidence="3" id="KW-1185">Reference proteome</keyword>
<proteinExistence type="predicted"/>
<feature type="coiled-coil region" evidence="1">
    <location>
        <begin position="424"/>
        <end position="451"/>
    </location>
</feature>
<sequence length="453" mass="48152">MISGSAFSQILNQFTSAQTAEAWVTGRLRANTSLESNAAPGLGGFHLLNNSGTLRWLIRGNNTEAGSNSGFDFVINRRNDAGISIDLPFSIARATGDITMPGIVNMGGNSTVASNLRIKGTASGITNGGGISFYELDNTTRVGYIGDAASGNSDIYITADVGGVTLTPANGVVSIYGNTSNMLLYRNVGMAAPSMTTRSLGTKAVWFPSVTATQADYATGIEDGNIWNSVAVSGTIYGFKWYGGTTQVARLDGVGNFETINSFRVGPATGSERLAAKSNALSFNRDVNTGAIFSATGHAYQFNHTSSTTPGSDRLDLLVYNTAGTIVSANAFSVNGSGNIGMGVNPQAAYKLSVNGTVGARKVKVTQETWADYVFKAGYKMPTIAETEAFIQANKHLPGIPSEKEIIKDGIDVGEMNKLLLQKIEEQMLYIIEMNKEMKELKKEVKELKDKKD</sequence>